<evidence type="ECO:0000313" key="2">
    <source>
        <dbReference type="EMBL" id="KAK7357686.1"/>
    </source>
</evidence>
<proteinExistence type="predicted"/>
<comment type="caution">
    <text evidence="2">The sequence shown here is derived from an EMBL/GenBank/DDBJ whole genome shotgun (WGS) entry which is preliminary data.</text>
</comment>
<keyword evidence="1" id="KW-1133">Transmembrane helix</keyword>
<evidence type="ECO:0000256" key="1">
    <source>
        <dbReference type="SAM" id="Phobius"/>
    </source>
</evidence>
<dbReference type="AlphaFoldDB" id="A0AAN9MPL1"/>
<feature type="transmembrane region" description="Helical" evidence="1">
    <location>
        <begin position="63"/>
        <end position="85"/>
    </location>
</feature>
<dbReference type="EMBL" id="JAYMYR010000006">
    <property type="protein sequence ID" value="KAK7357686.1"/>
    <property type="molecule type" value="Genomic_DNA"/>
</dbReference>
<keyword evidence="1" id="KW-0812">Transmembrane</keyword>
<organism evidence="2 3">
    <name type="scientific">Phaseolus coccineus</name>
    <name type="common">Scarlet runner bean</name>
    <name type="synonym">Phaseolus multiflorus</name>
    <dbReference type="NCBI Taxonomy" id="3886"/>
    <lineage>
        <taxon>Eukaryota</taxon>
        <taxon>Viridiplantae</taxon>
        <taxon>Streptophyta</taxon>
        <taxon>Embryophyta</taxon>
        <taxon>Tracheophyta</taxon>
        <taxon>Spermatophyta</taxon>
        <taxon>Magnoliopsida</taxon>
        <taxon>eudicotyledons</taxon>
        <taxon>Gunneridae</taxon>
        <taxon>Pentapetalae</taxon>
        <taxon>rosids</taxon>
        <taxon>fabids</taxon>
        <taxon>Fabales</taxon>
        <taxon>Fabaceae</taxon>
        <taxon>Papilionoideae</taxon>
        <taxon>50 kb inversion clade</taxon>
        <taxon>NPAAA clade</taxon>
        <taxon>indigoferoid/millettioid clade</taxon>
        <taxon>Phaseoleae</taxon>
        <taxon>Phaseolus</taxon>
    </lineage>
</organism>
<dbReference type="Proteomes" id="UP001374584">
    <property type="component" value="Unassembled WGS sequence"/>
</dbReference>
<evidence type="ECO:0000313" key="3">
    <source>
        <dbReference type="Proteomes" id="UP001374584"/>
    </source>
</evidence>
<keyword evidence="1" id="KW-0472">Membrane</keyword>
<accession>A0AAN9MPL1</accession>
<sequence>MMFKSYNGRFWKPKLETGFISCLLLQLTAVLVIKRWDYSGLVFFELIETFHRALDTIRGNLKFVHVAVFLCFKELIVALGLGCLWDSAGCKWLGFLLCELGQYPSLIDNYGLEFQVFKSLDY</sequence>
<gene>
    <name evidence="2" type="ORF">VNO80_16981</name>
</gene>
<reference evidence="2 3" key="1">
    <citation type="submission" date="2024-01" db="EMBL/GenBank/DDBJ databases">
        <title>The genomes of 5 underutilized Papilionoideae crops provide insights into root nodulation and disease resistanc.</title>
        <authorList>
            <person name="Jiang F."/>
        </authorList>
    </citation>
    <scope>NUCLEOTIDE SEQUENCE [LARGE SCALE GENOMIC DNA]</scope>
    <source>
        <strain evidence="2">JINMINGXINNONG_FW02</strain>
        <tissue evidence="2">Leaves</tissue>
    </source>
</reference>
<keyword evidence="3" id="KW-1185">Reference proteome</keyword>
<name>A0AAN9MPL1_PHACN</name>
<protein>
    <submittedName>
        <fullName evidence="2">Uncharacterized protein</fullName>
    </submittedName>
</protein>